<accession>A0A3N9UMS0</accession>
<evidence type="ECO:0000313" key="2">
    <source>
        <dbReference type="EMBL" id="RQW73792.1"/>
    </source>
</evidence>
<feature type="region of interest" description="Disordered" evidence="1">
    <location>
        <begin position="322"/>
        <end position="341"/>
    </location>
</feature>
<dbReference type="InterPro" id="IPR012347">
    <property type="entry name" value="Ferritin-like"/>
</dbReference>
<sequence>MNNENIRLTSSEIAALWTTYMNVSMIKQLIGYLLKHIQDSDIKPLVQTAYETAAKHLEELELIFEKEHFAKPNGFSEEDVNMDAPWLYTDTFSLNYVSHMARVAMVTYSGFLGISYKKEVRDSFTEALREVTQIYNHALDIALAKGITSRHPYIEVPSETDYVDSKKYFSGLNPFSEKRPLNAIEITHLYMNVVNNTLGAKLSISFAQTSPTKEVQEFMVRSNEVAQKHIKVFADIMMKEEMIPPNTPDVSLSNSTTQTFSDRLMMFQMALLTATGIGNYATSASVSQRSDLAMNYERLSAEISKLAKSGADLMIQNGWMEQPPGIKDRGKLIKDKEKADQ</sequence>
<dbReference type="EMBL" id="RRCT01000015">
    <property type="protein sequence ID" value="RQW73792.1"/>
    <property type="molecule type" value="Genomic_DNA"/>
</dbReference>
<dbReference type="Pfam" id="PF11553">
    <property type="entry name" value="DUF3231"/>
    <property type="match status" value="2"/>
</dbReference>
<dbReference type="AlphaFoldDB" id="A0A3N9UMS0"/>
<dbReference type="Gene3D" id="1.20.1260.10">
    <property type="match status" value="2"/>
</dbReference>
<protein>
    <submittedName>
        <fullName evidence="2">DUF3231 family protein</fullName>
    </submittedName>
</protein>
<dbReference type="RefSeq" id="WP_124765988.1">
    <property type="nucleotide sequence ID" value="NZ_JAFBDY010000027.1"/>
</dbReference>
<organism evidence="2 3">
    <name type="scientific">Lysinibacillus composti</name>
    <dbReference type="NCBI Taxonomy" id="720633"/>
    <lineage>
        <taxon>Bacteria</taxon>
        <taxon>Bacillati</taxon>
        <taxon>Bacillota</taxon>
        <taxon>Bacilli</taxon>
        <taxon>Bacillales</taxon>
        <taxon>Bacillaceae</taxon>
        <taxon>Lysinibacillus</taxon>
    </lineage>
</organism>
<dbReference type="OrthoDB" id="1675670at2"/>
<evidence type="ECO:0000256" key="1">
    <source>
        <dbReference type="SAM" id="MobiDB-lite"/>
    </source>
</evidence>
<feature type="compositionally biased region" description="Basic and acidic residues" evidence="1">
    <location>
        <begin position="326"/>
        <end position="341"/>
    </location>
</feature>
<evidence type="ECO:0000313" key="3">
    <source>
        <dbReference type="Proteomes" id="UP000274033"/>
    </source>
</evidence>
<dbReference type="InterPro" id="IPR021617">
    <property type="entry name" value="DUF3231"/>
</dbReference>
<gene>
    <name evidence="2" type="ORF">EBB45_14550</name>
</gene>
<proteinExistence type="predicted"/>
<keyword evidence="3" id="KW-1185">Reference proteome</keyword>
<name>A0A3N9UMS0_9BACI</name>
<reference evidence="2 3" key="1">
    <citation type="journal article" date="2013" name="J. Microbiol.">
        <title>Lysinibacillus chungkukjangi sp. nov., isolated from Chungkukjang, Korean fermented soybean food.</title>
        <authorList>
            <person name="Kim S.J."/>
            <person name="Jang Y.H."/>
            <person name="Hamada M."/>
            <person name="Ahn J.H."/>
            <person name="Weon H.Y."/>
            <person name="Suzuki K."/>
            <person name="Whang K.S."/>
            <person name="Kwon S.W."/>
        </authorList>
    </citation>
    <scope>NUCLEOTIDE SEQUENCE [LARGE SCALE GENOMIC DNA]</scope>
    <source>
        <strain evidence="2 3">MCCC 1A12701</strain>
    </source>
</reference>
<dbReference type="Proteomes" id="UP000274033">
    <property type="component" value="Unassembled WGS sequence"/>
</dbReference>
<comment type="caution">
    <text evidence="2">The sequence shown here is derived from an EMBL/GenBank/DDBJ whole genome shotgun (WGS) entry which is preliminary data.</text>
</comment>